<dbReference type="Pfam" id="PF04828">
    <property type="entry name" value="GFA"/>
    <property type="match status" value="1"/>
</dbReference>
<dbReference type="Proteomes" id="UP000231553">
    <property type="component" value="Unassembled WGS sequence"/>
</dbReference>
<dbReference type="InterPro" id="IPR011057">
    <property type="entry name" value="Mss4-like_sf"/>
</dbReference>
<dbReference type="OrthoDB" id="9807246at2"/>
<evidence type="ECO:0000256" key="2">
    <source>
        <dbReference type="ARBA" id="ARBA00022723"/>
    </source>
</evidence>
<dbReference type="GO" id="GO:0046872">
    <property type="term" value="F:metal ion binding"/>
    <property type="evidence" value="ECO:0007669"/>
    <property type="project" value="UniProtKB-KW"/>
</dbReference>
<dbReference type="AlphaFoldDB" id="A0A2M8J4U8"/>
<organism evidence="5 6">
    <name type="scientific">Pseudooceanicola lipolyticus</name>
    <dbReference type="NCBI Taxonomy" id="2029104"/>
    <lineage>
        <taxon>Bacteria</taxon>
        <taxon>Pseudomonadati</taxon>
        <taxon>Pseudomonadota</taxon>
        <taxon>Alphaproteobacteria</taxon>
        <taxon>Rhodobacterales</taxon>
        <taxon>Paracoccaceae</taxon>
        <taxon>Pseudooceanicola</taxon>
    </lineage>
</organism>
<dbReference type="SUPFAM" id="SSF51316">
    <property type="entry name" value="Mss4-like"/>
    <property type="match status" value="1"/>
</dbReference>
<evidence type="ECO:0000259" key="4">
    <source>
        <dbReference type="PROSITE" id="PS51891"/>
    </source>
</evidence>
<protein>
    <submittedName>
        <fullName evidence="5">GFA family protein</fullName>
    </submittedName>
</protein>
<dbReference type="Gene3D" id="3.90.1590.10">
    <property type="entry name" value="glutathione-dependent formaldehyde- activating enzyme (gfa)"/>
    <property type="match status" value="1"/>
</dbReference>
<name>A0A2M8J4U8_9RHOB</name>
<dbReference type="RefSeq" id="WP_100161517.1">
    <property type="nucleotide sequence ID" value="NZ_PGTB01000009.1"/>
</dbReference>
<dbReference type="InterPro" id="IPR006913">
    <property type="entry name" value="CENP-V/GFA"/>
</dbReference>
<sequence length="142" mass="15403">MSAALQHGRCLCGAVTVSAQLADEISACFCDLCTRWSGSAMMCIDAPADSVTVSGPVKTYRSSSFSERAWCDRCGSALWLRDDGKDYEFVPGLFANAGGARLTRIVYADRAPDGWDFAGAPQRVSRAEYEKSNPFVREGEMP</sequence>
<gene>
    <name evidence="5" type="ORF">CVM52_05355</name>
</gene>
<keyword evidence="2" id="KW-0479">Metal-binding</keyword>
<evidence type="ECO:0000313" key="5">
    <source>
        <dbReference type="EMBL" id="PJE37796.1"/>
    </source>
</evidence>
<evidence type="ECO:0000313" key="6">
    <source>
        <dbReference type="Proteomes" id="UP000231553"/>
    </source>
</evidence>
<comment type="caution">
    <text evidence="5">The sequence shown here is derived from an EMBL/GenBank/DDBJ whole genome shotgun (WGS) entry which is preliminary data.</text>
</comment>
<evidence type="ECO:0000256" key="1">
    <source>
        <dbReference type="ARBA" id="ARBA00005495"/>
    </source>
</evidence>
<reference evidence="5 6" key="1">
    <citation type="journal article" date="2018" name="Int. J. Syst. Evol. Microbiol.">
        <title>Pseudooceanicola lipolyticus sp. nov., a marine alphaproteobacterium, reclassification of Oceanicola flagellatus as Pseudooceanicola flagellatus comb. nov. and emended description of the genus Pseudooceanicola.</title>
        <authorList>
            <person name="Huang M.-M."/>
            <person name="Guo L.-L."/>
            <person name="Wu Y.-H."/>
            <person name="Lai Q.-L."/>
            <person name="Shao Z.-Z."/>
            <person name="Wang C.-S."/>
            <person name="Wu M."/>
            <person name="Xu X.-W."/>
        </authorList>
    </citation>
    <scope>NUCLEOTIDE SEQUENCE [LARGE SCALE GENOMIC DNA]</scope>
    <source>
        <strain evidence="5 6">157</strain>
    </source>
</reference>
<dbReference type="EMBL" id="PGTB01000009">
    <property type="protein sequence ID" value="PJE37796.1"/>
    <property type="molecule type" value="Genomic_DNA"/>
</dbReference>
<evidence type="ECO:0000256" key="3">
    <source>
        <dbReference type="ARBA" id="ARBA00022833"/>
    </source>
</evidence>
<comment type="similarity">
    <text evidence="1">Belongs to the Gfa family.</text>
</comment>
<dbReference type="GO" id="GO:0016846">
    <property type="term" value="F:carbon-sulfur lyase activity"/>
    <property type="evidence" value="ECO:0007669"/>
    <property type="project" value="InterPro"/>
</dbReference>
<accession>A0A2M8J4U8</accession>
<dbReference type="PROSITE" id="PS51891">
    <property type="entry name" value="CENP_V_GFA"/>
    <property type="match status" value="1"/>
</dbReference>
<keyword evidence="3" id="KW-0862">Zinc</keyword>
<feature type="domain" description="CENP-V/GFA" evidence="4">
    <location>
        <begin position="6"/>
        <end position="116"/>
    </location>
</feature>
<keyword evidence="6" id="KW-1185">Reference proteome</keyword>
<proteinExistence type="inferred from homology"/>